<feature type="compositionally biased region" description="Polar residues" evidence="3">
    <location>
        <begin position="517"/>
        <end position="526"/>
    </location>
</feature>
<dbReference type="Pfam" id="PF00415">
    <property type="entry name" value="RCC1"/>
    <property type="match status" value="1"/>
</dbReference>
<evidence type="ECO:0000256" key="3">
    <source>
        <dbReference type="SAM" id="MobiDB-lite"/>
    </source>
</evidence>
<evidence type="ECO:0000256" key="2">
    <source>
        <dbReference type="PROSITE-ProRule" id="PRU00235"/>
    </source>
</evidence>
<reference evidence="6 7" key="1">
    <citation type="submission" date="2025-04" db="UniProtKB">
        <authorList>
            <consortium name="RefSeq"/>
        </authorList>
    </citation>
    <scope>IDENTIFICATION</scope>
    <source>
        <tissue evidence="6 7">Sperm</tissue>
    </source>
</reference>
<dbReference type="InterPro" id="IPR058923">
    <property type="entry name" value="RCC1-like_dom"/>
</dbReference>
<dbReference type="Gene3D" id="2.130.10.30">
    <property type="entry name" value="Regulator of chromosome condensation 1/beta-lactamase-inhibitor protein II"/>
    <property type="match status" value="2"/>
</dbReference>
<feature type="region of interest" description="Disordered" evidence="3">
    <location>
        <begin position="562"/>
        <end position="681"/>
    </location>
</feature>
<dbReference type="PROSITE" id="PS50012">
    <property type="entry name" value="RCC1_3"/>
    <property type="match status" value="7"/>
</dbReference>
<dbReference type="Pfam" id="PF25390">
    <property type="entry name" value="WD40_RLD"/>
    <property type="match status" value="1"/>
</dbReference>
<keyword evidence="1" id="KW-0677">Repeat</keyword>
<feature type="region of interest" description="Disordered" evidence="3">
    <location>
        <begin position="503"/>
        <end position="539"/>
    </location>
</feature>
<feature type="repeat" description="RCC1" evidence="2">
    <location>
        <begin position="302"/>
        <end position="355"/>
    </location>
</feature>
<dbReference type="PRINTS" id="PR00633">
    <property type="entry name" value="RCCNDNSATION"/>
</dbReference>
<dbReference type="InterPro" id="IPR000408">
    <property type="entry name" value="Reg_chr_condens"/>
</dbReference>
<feature type="repeat" description="RCC1" evidence="2">
    <location>
        <begin position="88"/>
        <end position="144"/>
    </location>
</feature>
<evidence type="ECO:0000313" key="7">
    <source>
        <dbReference type="RefSeq" id="XP_032809128.1"/>
    </source>
</evidence>
<dbReference type="KEGG" id="pmrn:116941905"/>
<dbReference type="PANTHER" id="PTHR22870:SF408">
    <property type="entry name" value="OS09G0560450 PROTEIN"/>
    <property type="match status" value="1"/>
</dbReference>
<dbReference type="SUPFAM" id="SSF50985">
    <property type="entry name" value="RCC1/BLIP-II"/>
    <property type="match status" value="2"/>
</dbReference>
<dbReference type="InterPro" id="IPR009091">
    <property type="entry name" value="RCC1/BLIP-II"/>
</dbReference>
<feature type="domain" description="RCC1-like" evidence="4">
    <location>
        <begin position="33"/>
        <end position="269"/>
    </location>
</feature>
<evidence type="ECO:0000313" key="5">
    <source>
        <dbReference type="Proteomes" id="UP001318040"/>
    </source>
</evidence>
<feature type="repeat" description="RCC1" evidence="2">
    <location>
        <begin position="32"/>
        <end position="87"/>
    </location>
</feature>
<evidence type="ECO:0000256" key="1">
    <source>
        <dbReference type="ARBA" id="ARBA00022737"/>
    </source>
</evidence>
<feature type="repeat" description="RCC1" evidence="2">
    <location>
        <begin position="145"/>
        <end position="202"/>
    </location>
</feature>
<evidence type="ECO:0000313" key="6">
    <source>
        <dbReference type="RefSeq" id="XP_032809127.1"/>
    </source>
</evidence>
<sequence length="681" mass="74064">MMKMGDTVINGMKMWTSENVSSAKSGERLEGRRLFAWGCGEFGQHGHGQGANVESHQGWLPQFSTEHLGAVHLLACGATHTLVVTETNRIFSWGHGHSGQLGCGDSSIRGEPVEVQLAPSGCRGDMEVAGVACGSRHSFVWTRSGRCFSFGNNFYAQLGYDFQKRDYKANQCVPYPLNMSLMGRRVEWVSCGERHSLFLFEDRRIAACGGNTFGQLGVGSRDEAVVARVIEDLEEVIQVACGANHSLAVAPSGRLYAWGYGRACGCLTQDLLNPETMMMERCGKVMAVAGGGAHSLAMTDSGNVYSWGSGQEGQLGHGQRVPFLVVPRRLACPPLDGRTVQITAGDAYSAAVTAKGELFMWGRSSHVMGAGSPAERREWVARRVDLAGRPVRAVTCGSWHAVALTAEGPSEWLNSKVVEYEPKQTQVKQREGLPLTHSLMLKEPEKKTLRNYSSDFGFFIENDETSKDSSINSLKTGINLDCTDKTESEEKLNSTETFQIQADTSVLSQDSRKHVNHSNTAITRNDTALPGQPSTGEKVGGRTYAGLAGKRLPQQLLATTRALKGNETPPTTRSKSAAPGVRRGLSTKASDMQPPLAKERLPWKGTHSRVNRDSHLQPLKQPPTVRPFSAWESGEKTKRLPITRRPIYSSGSSWRDVATASRPVLSAQSPAQDNPKCTDTA</sequence>
<feature type="compositionally biased region" description="Polar residues" evidence="3">
    <location>
        <begin position="666"/>
        <end position="681"/>
    </location>
</feature>
<evidence type="ECO:0000259" key="4">
    <source>
        <dbReference type="Pfam" id="PF25390"/>
    </source>
</evidence>
<dbReference type="PANTHER" id="PTHR22870">
    <property type="entry name" value="REGULATOR OF CHROMOSOME CONDENSATION"/>
    <property type="match status" value="1"/>
</dbReference>
<dbReference type="InterPro" id="IPR051210">
    <property type="entry name" value="Ub_ligase/GEF_domain"/>
</dbReference>
<dbReference type="AlphaFoldDB" id="A0AAJ7T0P2"/>
<keyword evidence="5" id="KW-1185">Reference proteome</keyword>
<feature type="repeat" description="RCC1" evidence="2">
    <location>
        <begin position="203"/>
        <end position="252"/>
    </location>
</feature>
<proteinExistence type="predicted"/>
<dbReference type="RefSeq" id="XP_032809128.1">
    <property type="nucleotide sequence ID" value="XM_032953237.1"/>
</dbReference>
<feature type="repeat" description="RCC1" evidence="2">
    <location>
        <begin position="253"/>
        <end position="301"/>
    </location>
</feature>
<name>A0AAJ7T0P2_PETMA</name>
<dbReference type="Proteomes" id="UP001318040">
    <property type="component" value="Chromosome 13"/>
</dbReference>
<protein>
    <submittedName>
        <fullName evidence="6 7">RCC1 domain-containing protein RUG3, mitochondrial-like isoform X1</fullName>
    </submittedName>
</protein>
<organism evidence="5 7">
    <name type="scientific">Petromyzon marinus</name>
    <name type="common">Sea lamprey</name>
    <dbReference type="NCBI Taxonomy" id="7757"/>
    <lineage>
        <taxon>Eukaryota</taxon>
        <taxon>Metazoa</taxon>
        <taxon>Chordata</taxon>
        <taxon>Craniata</taxon>
        <taxon>Vertebrata</taxon>
        <taxon>Cyclostomata</taxon>
        <taxon>Hyperoartia</taxon>
        <taxon>Petromyzontiformes</taxon>
        <taxon>Petromyzontidae</taxon>
        <taxon>Petromyzon</taxon>
    </lineage>
</organism>
<gene>
    <name evidence="6 7" type="primary">LOC116941905</name>
</gene>
<feature type="repeat" description="RCC1" evidence="2">
    <location>
        <begin position="356"/>
        <end position="407"/>
    </location>
</feature>
<dbReference type="PROSITE" id="PS00626">
    <property type="entry name" value="RCC1_2"/>
    <property type="match status" value="3"/>
</dbReference>
<accession>A0AAJ7T0P2</accession>
<dbReference type="RefSeq" id="XP_032809127.1">
    <property type="nucleotide sequence ID" value="XM_032953236.1"/>
</dbReference>